<evidence type="ECO:0000313" key="1">
    <source>
        <dbReference type="EMBL" id="KKL61036.1"/>
    </source>
</evidence>
<sequence length="160" mass="17884">MPLFDQIKVKRRYTRSVNLERDLEVADSVNGYIITPKTLKLIDRFIESLTTPNATRAWTVTGVYGTGKSAFAHFLASLCSAKNDEIKKNAVKILNASRSNSSSKLTRKLSSKGLLKAVVTAQREPIAHSLIRGLKYGADRYWANARGQKGPIRSRLNELY</sequence>
<protein>
    <recommendedName>
        <fullName evidence="2">KAP NTPase domain-containing protein</fullName>
    </recommendedName>
</protein>
<accession>A0A0F9E4B4</accession>
<dbReference type="AlphaFoldDB" id="A0A0F9E4B4"/>
<evidence type="ECO:0008006" key="2">
    <source>
        <dbReference type="Google" id="ProtNLM"/>
    </source>
</evidence>
<organism evidence="1">
    <name type="scientific">marine sediment metagenome</name>
    <dbReference type="NCBI Taxonomy" id="412755"/>
    <lineage>
        <taxon>unclassified sequences</taxon>
        <taxon>metagenomes</taxon>
        <taxon>ecological metagenomes</taxon>
    </lineage>
</organism>
<proteinExistence type="predicted"/>
<dbReference type="EMBL" id="LAZR01028944">
    <property type="protein sequence ID" value="KKL61036.1"/>
    <property type="molecule type" value="Genomic_DNA"/>
</dbReference>
<gene>
    <name evidence="1" type="ORF">LCGC14_2199360</name>
</gene>
<feature type="non-terminal residue" evidence="1">
    <location>
        <position position="160"/>
    </location>
</feature>
<comment type="caution">
    <text evidence="1">The sequence shown here is derived from an EMBL/GenBank/DDBJ whole genome shotgun (WGS) entry which is preliminary data.</text>
</comment>
<name>A0A0F9E4B4_9ZZZZ</name>
<reference evidence="1" key="1">
    <citation type="journal article" date="2015" name="Nature">
        <title>Complex archaea that bridge the gap between prokaryotes and eukaryotes.</title>
        <authorList>
            <person name="Spang A."/>
            <person name="Saw J.H."/>
            <person name="Jorgensen S.L."/>
            <person name="Zaremba-Niedzwiedzka K."/>
            <person name="Martijn J."/>
            <person name="Lind A.E."/>
            <person name="van Eijk R."/>
            <person name="Schleper C."/>
            <person name="Guy L."/>
            <person name="Ettema T.J."/>
        </authorList>
    </citation>
    <scope>NUCLEOTIDE SEQUENCE</scope>
</reference>